<evidence type="ECO:0000256" key="2">
    <source>
        <dbReference type="ARBA" id="ARBA00010838"/>
    </source>
</evidence>
<evidence type="ECO:0000256" key="4">
    <source>
        <dbReference type="ARBA" id="ARBA00022801"/>
    </source>
</evidence>
<keyword evidence="7 11" id="KW-0326">Glycosidase</keyword>
<feature type="active site" description="Proton donor" evidence="9">
    <location>
        <position position="171"/>
    </location>
</feature>
<dbReference type="InterPro" id="IPR001360">
    <property type="entry name" value="Glyco_hydro_1"/>
</dbReference>
<reference evidence="13" key="1">
    <citation type="submission" date="2016-10" db="EMBL/GenBank/DDBJ databases">
        <authorList>
            <person name="Varghese N."/>
            <person name="Submissions S."/>
        </authorList>
    </citation>
    <scope>NUCLEOTIDE SEQUENCE [LARGE SCALE GENOMIC DNA]</scope>
    <source>
        <strain evidence="13">DSM 22951</strain>
    </source>
</reference>
<dbReference type="PRINTS" id="PR00131">
    <property type="entry name" value="GLHYDRLASE1"/>
</dbReference>
<evidence type="ECO:0000256" key="9">
    <source>
        <dbReference type="PIRSR" id="PIRSR617736-1"/>
    </source>
</evidence>
<keyword evidence="13" id="KW-1185">Reference proteome</keyword>
<proteinExistence type="inferred from homology"/>
<dbReference type="RefSeq" id="WP_109684025.1">
    <property type="nucleotide sequence ID" value="NZ_QGDN01000001.1"/>
</dbReference>
<dbReference type="GO" id="GO:0008422">
    <property type="term" value="F:beta-glucosidase activity"/>
    <property type="evidence" value="ECO:0007669"/>
    <property type="project" value="UniProtKB-EC"/>
</dbReference>
<dbReference type="Pfam" id="PF00232">
    <property type="entry name" value="Glyco_hydro_1"/>
    <property type="match status" value="1"/>
</dbReference>
<evidence type="ECO:0000256" key="11">
    <source>
        <dbReference type="RuleBase" id="RU361175"/>
    </source>
</evidence>
<evidence type="ECO:0000313" key="12">
    <source>
        <dbReference type="EMBL" id="SSA33309.1"/>
    </source>
</evidence>
<gene>
    <name evidence="12" type="ORF">SAMN04489750_0583</name>
</gene>
<dbReference type="InterPro" id="IPR017736">
    <property type="entry name" value="Glyco_hydro_1_beta-glucosidase"/>
</dbReference>
<evidence type="ECO:0000256" key="3">
    <source>
        <dbReference type="ARBA" id="ARBA00012744"/>
    </source>
</evidence>
<feature type="binding site" evidence="10">
    <location>
        <position position="302"/>
    </location>
    <ligand>
        <name>substrate</name>
    </ligand>
</feature>
<feature type="binding site" evidence="10">
    <location>
        <begin position="431"/>
        <end position="432"/>
    </location>
    <ligand>
        <name>substrate</name>
    </ligand>
</feature>
<accession>A0A2Y8ZSM4</accession>
<keyword evidence="5" id="KW-0136">Cellulose degradation</keyword>
<dbReference type="FunFam" id="3.20.20.80:FF:000004">
    <property type="entry name" value="Beta-glucosidase 6-phospho-beta-glucosidase"/>
    <property type="match status" value="1"/>
</dbReference>
<comment type="catalytic activity">
    <reaction evidence="1 11">
        <text>Hydrolysis of terminal, non-reducing beta-D-glucosyl residues with release of beta-D-glucose.</text>
        <dbReference type="EC" id="3.2.1.21"/>
    </reaction>
</comment>
<keyword evidence="8" id="KW-0624">Polysaccharide degradation</keyword>
<evidence type="ECO:0000256" key="5">
    <source>
        <dbReference type="ARBA" id="ARBA00023001"/>
    </source>
</evidence>
<dbReference type="PROSITE" id="PS00653">
    <property type="entry name" value="GLYCOSYL_HYDROL_F1_2"/>
    <property type="match status" value="1"/>
</dbReference>
<evidence type="ECO:0000313" key="13">
    <source>
        <dbReference type="Proteomes" id="UP000250028"/>
    </source>
</evidence>
<evidence type="ECO:0000256" key="1">
    <source>
        <dbReference type="ARBA" id="ARBA00000448"/>
    </source>
</evidence>
<dbReference type="NCBIfam" id="TIGR03356">
    <property type="entry name" value="BGL"/>
    <property type="match status" value="1"/>
</dbReference>
<evidence type="ECO:0000256" key="6">
    <source>
        <dbReference type="ARBA" id="ARBA00023277"/>
    </source>
</evidence>
<feature type="active site" description="Nucleophile" evidence="9">
    <location>
        <position position="377"/>
    </location>
</feature>
<dbReference type="GO" id="GO:0030245">
    <property type="term" value="P:cellulose catabolic process"/>
    <property type="evidence" value="ECO:0007669"/>
    <property type="project" value="UniProtKB-KW"/>
</dbReference>
<dbReference type="Gene3D" id="3.20.20.80">
    <property type="entry name" value="Glycosidases"/>
    <property type="match status" value="1"/>
</dbReference>
<feature type="binding site" evidence="10">
    <location>
        <position position="170"/>
    </location>
    <ligand>
        <name>substrate</name>
    </ligand>
</feature>
<dbReference type="SUPFAM" id="SSF51445">
    <property type="entry name" value="(Trans)glycosidases"/>
    <property type="match status" value="1"/>
</dbReference>
<name>A0A2Y8ZSM4_9MICO</name>
<dbReference type="PANTHER" id="PTHR10353:SF36">
    <property type="entry name" value="LP05116P"/>
    <property type="match status" value="1"/>
</dbReference>
<organism evidence="12 13">
    <name type="scientific">Branchiibius hedensis</name>
    <dbReference type="NCBI Taxonomy" id="672460"/>
    <lineage>
        <taxon>Bacteria</taxon>
        <taxon>Bacillati</taxon>
        <taxon>Actinomycetota</taxon>
        <taxon>Actinomycetes</taxon>
        <taxon>Micrococcales</taxon>
        <taxon>Dermacoccaceae</taxon>
        <taxon>Branchiibius</taxon>
    </lineage>
</organism>
<dbReference type="GO" id="GO:0005829">
    <property type="term" value="C:cytosol"/>
    <property type="evidence" value="ECO:0007669"/>
    <property type="project" value="TreeGrafter"/>
</dbReference>
<dbReference type="PANTHER" id="PTHR10353">
    <property type="entry name" value="GLYCOSYL HYDROLASE"/>
    <property type="match status" value="1"/>
</dbReference>
<evidence type="ECO:0000256" key="8">
    <source>
        <dbReference type="ARBA" id="ARBA00023326"/>
    </source>
</evidence>
<dbReference type="AlphaFoldDB" id="A0A2Y8ZSM4"/>
<protein>
    <recommendedName>
        <fullName evidence="3 11">Beta-glucosidase</fullName>
        <ecNumber evidence="3 11">3.2.1.21</ecNumber>
    </recommendedName>
</protein>
<keyword evidence="6" id="KW-0119">Carbohydrate metabolism</keyword>
<feature type="binding site" evidence="10">
    <location>
        <position position="424"/>
    </location>
    <ligand>
        <name>substrate</name>
    </ligand>
</feature>
<dbReference type="EMBL" id="UESZ01000001">
    <property type="protein sequence ID" value="SSA33309.1"/>
    <property type="molecule type" value="Genomic_DNA"/>
</dbReference>
<dbReference type="EC" id="3.2.1.21" evidence="3 11"/>
<dbReference type="InterPro" id="IPR033132">
    <property type="entry name" value="GH_1_N_CS"/>
</dbReference>
<evidence type="ECO:0000256" key="7">
    <source>
        <dbReference type="ARBA" id="ARBA00023295"/>
    </source>
</evidence>
<feature type="binding site" evidence="10">
    <location>
        <position position="126"/>
    </location>
    <ligand>
        <name>substrate</name>
    </ligand>
</feature>
<dbReference type="InterPro" id="IPR017853">
    <property type="entry name" value="GH"/>
</dbReference>
<keyword evidence="4 11" id="KW-0378">Hydrolase</keyword>
<dbReference type="Proteomes" id="UP000250028">
    <property type="component" value="Unassembled WGS sequence"/>
</dbReference>
<evidence type="ECO:0000256" key="10">
    <source>
        <dbReference type="PIRSR" id="PIRSR617736-2"/>
    </source>
</evidence>
<comment type="similarity">
    <text evidence="2 11">Belongs to the glycosyl hydrolase 1 family.</text>
</comment>
<dbReference type="OrthoDB" id="9765195at2"/>
<sequence length="479" mass="52165">MTSTSLPIPAFPEGFVFGAATASYQIEGAADEDGRGPSIWDTYSHTPGKVHGGDTGDIADDHYHRMPGDVALMKRLGLQSYRFSIAWPRIVPTGSGAVNPAGVDFYSRLADELLDAGITPIATLYHWDLPQQLQDAGGWPARDTAYRFAEYAGQLAEALGDRIAIWTTLNEPWCAAYLGYSAGVHAPGHTDQAEALTAVHHLNLAHGLGLQAIRAVLPSAKGSVTHNLHVIRPADPEDPRDVDVVRRMRNLGNEVWLGPQLGDGYPADLIADTSSITDWSFVRDGDLAQIRQPIDVLGINYYTTSLARHWDGTTAREMDDGHGDTDATAWPGEQNFEVLHVDGEHTEMGWLVEPAGLTQLLTEVSARFPDVPLMVTENGAAYDDRVAADGSVPDGDRAAYVAAHLQAVADAIAAGADVRGYQLWSLMDNFEWAYGYSKRFGIIRVDYDTLERTIKDSGHYYASVIAAHRARSQERSEQA</sequence>
<feature type="binding site" evidence="10">
    <location>
        <position position="25"/>
    </location>
    <ligand>
        <name>substrate</name>
    </ligand>
</feature>